<dbReference type="Proteomes" id="UP001519363">
    <property type="component" value="Unassembled WGS sequence"/>
</dbReference>
<sequence>MGTGDRRVSWTRIGGFIAGLALVAFLVAPLLVKGSGAQETAANEMRPLVGGEPAVDVRGLAALDPGTTAFEQVDVRGVDPLGNPVQATALGLDAERHRAESVTWLVTLPEVAGLNPDGDARFTGVVDRRRVEVVLAARIDGEHVLVVAESASVDGTPVSVDGLPDTVRAQLGPRRTPLPKGVPGVSVRALTLEGARPRVELYATAVPTGTGRR</sequence>
<evidence type="ECO:0000313" key="2">
    <source>
        <dbReference type="EMBL" id="MBP2474754.1"/>
    </source>
</evidence>
<evidence type="ECO:0000313" key="3">
    <source>
        <dbReference type="Proteomes" id="UP001519363"/>
    </source>
</evidence>
<dbReference type="EMBL" id="JAGIOO010000001">
    <property type="protein sequence ID" value="MBP2474754.1"/>
    <property type="molecule type" value="Genomic_DNA"/>
</dbReference>
<name>A0ABS5ADV1_9PSEU</name>
<evidence type="ECO:0000256" key="1">
    <source>
        <dbReference type="SAM" id="Phobius"/>
    </source>
</evidence>
<protein>
    <recommendedName>
        <fullName evidence="4">DUF2993 domain-containing protein</fullName>
    </recommendedName>
</protein>
<feature type="transmembrane region" description="Helical" evidence="1">
    <location>
        <begin position="12"/>
        <end position="32"/>
    </location>
</feature>
<proteinExistence type="predicted"/>
<keyword evidence="1" id="KW-0472">Membrane</keyword>
<organism evidence="2 3">
    <name type="scientific">Crossiella equi</name>
    <dbReference type="NCBI Taxonomy" id="130796"/>
    <lineage>
        <taxon>Bacteria</taxon>
        <taxon>Bacillati</taxon>
        <taxon>Actinomycetota</taxon>
        <taxon>Actinomycetes</taxon>
        <taxon>Pseudonocardiales</taxon>
        <taxon>Pseudonocardiaceae</taxon>
        <taxon>Crossiella</taxon>
    </lineage>
</organism>
<keyword evidence="1" id="KW-0812">Transmembrane</keyword>
<keyword evidence="3" id="KW-1185">Reference proteome</keyword>
<comment type="caution">
    <text evidence="2">The sequence shown here is derived from an EMBL/GenBank/DDBJ whole genome shotgun (WGS) entry which is preliminary data.</text>
</comment>
<gene>
    <name evidence="2" type="ORF">JOF53_003626</name>
</gene>
<reference evidence="2 3" key="1">
    <citation type="submission" date="2021-03" db="EMBL/GenBank/DDBJ databases">
        <title>Sequencing the genomes of 1000 actinobacteria strains.</title>
        <authorList>
            <person name="Klenk H.-P."/>
        </authorList>
    </citation>
    <scope>NUCLEOTIDE SEQUENCE [LARGE SCALE GENOMIC DNA]</scope>
    <source>
        <strain evidence="2 3">DSM 44580</strain>
    </source>
</reference>
<keyword evidence="1" id="KW-1133">Transmembrane helix</keyword>
<evidence type="ECO:0008006" key="4">
    <source>
        <dbReference type="Google" id="ProtNLM"/>
    </source>
</evidence>
<dbReference type="RefSeq" id="WP_086789608.1">
    <property type="nucleotide sequence ID" value="NZ_JAGIOO010000001.1"/>
</dbReference>
<accession>A0ABS5ADV1</accession>